<dbReference type="PANTHER" id="PTHR48475:SF1">
    <property type="entry name" value="RNASE H TYPE-1 DOMAIN-CONTAINING PROTEIN"/>
    <property type="match status" value="1"/>
</dbReference>
<reference evidence="2" key="1">
    <citation type="submission" date="2018-05" db="EMBL/GenBank/DDBJ databases">
        <title>Draft genome of Mucuna pruriens seed.</title>
        <authorList>
            <person name="Nnadi N.E."/>
            <person name="Vos R."/>
            <person name="Hasami M.H."/>
            <person name="Devisetty U.K."/>
            <person name="Aguiy J.C."/>
        </authorList>
    </citation>
    <scope>NUCLEOTIDE SEQUENCE [LARGE SCALE GENOMIC DNA]</scope>
    <source>
        <strain evidence="2">JCA_2017</strain>
    </source>
</reference>
<dbReference type="Pfam" id="PF13456">
    <property type="entry name" value="RVT_3"/>
    <property type="match status" value="1"/>
</dbReference>
<sequence length="310" mass="36289">MRHDFPDEDIFSLTNEMEQERSWTLWFDGASNVLGYARLGFSCINNMAKYEACTVGISMALEYQVKSLKVYGDSALETRDTKLIPYYPYIKELAECFESITFHHTPWEDNQMADALATLASMFKMDRESEVSVPTYCQALEEEVDGKPWYHDIKEYLKYKEYPPGITENNKRMLRRTAGSYLLNKGVLYKRSPNMMLLQCVDDKEAKEILEEIHEGIFGTHLSGPNMARKIPRARYYWAKMESDYCKHVRTPPDPLIVLSTPWPFAMWGIDVIGPIDIVKREGERKRERRKNWILLGEINERREKKHDKG</sequence>
<dbReference type="EMBL" id="QJKJ01006130">
    <property type="protein sequence ID" value="RDX87778.1"/>
    <property type="molecule type" value="Genomic_DNA"/>
</dbReference>
<keyword evidence="3" id="KW-1185">Reference proteome</keyword>
<dbReference type="InterPro" id="IPR012337">
    <property type="entry name" value="RNaseH-like_sf"/>
</dbReference>
<dbReference type="OrthoDB" id="1690717at2759"/>
<dbReference type="GO" id="GO:0004523">
    <property type="term" value="F:RNA-DNA hybrid ribonuclease activity"/>
    <property type="evidence" value="ECO:0007669"/>
    <property type="project" value="InterPro"/>
</dbReference>
<dbReference type="CDD" id="cd09279">
    <property type="entry name" value="RNase_HI_like"/>
    <property type="match status" value="1"/>
</dbReference>
<protein>
    <recommendedName>
        <fullName evidence="1">RNase H type-1 domain-containing protein</fullName>
    </recommendedName>
</protein>
<evidence type="ECO:0000313" key="2">
    <source>
        <dbReference type="EMBL" id="RDX87778.1"/>
    </source>
</evidence>
<name>A0A371GB41_MUCPR</name>
<organism evidence="2 3">
    <name type="scientific">Mucuna pruriens</name>
    <name type="common">Velvet bean</name>
    <name type="synonym">Dolichos pruriens</name>
    <dbReference type="NCBI Taxonomy" id="157652"/>
    <lineage>
        <taxon>Eukaryota</taxon>
        <taxon>Viridiplantae</taxon>
        <taxon>Streptophyta</taxon>
        <taxon>Embryophyta</taxon>
        <taxon>Tracheophyta</taxon>
        <taxon>Spermatophyta</taxon>
        <taxon>Magnoliopsida</taxon>
        <taxon>eudicotyledons</taxon>
        <taxon>Gunneridae</taxon>
        <taxon>Pentapetalae</taxon>
        <taxon>rosids</taxon>
        <taxon>fabids</taxon>
        <taxon>Fabales</taxon>
        <taxon>Fabaceae</taxon>
        <taxon>Papilionoideae</taxon>
        <taxon>50 kb inversion clade</taxon>
        <taxon>NPAAA clade</taxon>
        <taxon>indigoferoid/millettioid clade</taxon>
        <taxon>Phaseoleae</taxon>
        <taxon>Mucuna</taxon>
    </lineage>
</organism>
<gene>
    <name evidence="2" type="ORF">CR513_30714</name>
</gene>
<dbReference type="PANTHER" id="PTHR48475">
    <property type="entry name" value="RIBONUCLEASE H"/>
    <property type="match status" value="1"/>
</dbReference>
<feature type="non-terminal residue" evidence="2">
    <location>
        <position position="1"/>
    </location>
</feature>
<feature type="domain" description="RNase H type-1" evidence="1">
    <location>
        <begin position="45"/>
        <end position="119"/>
    </location>
</feature>
<dbReference type="Gene3D" id="1.10.340.70">
    <property type="match status" value="1"/>
</dbReference>
<dbReference type="GO" id="GO:0003676">
    <property type="term" value="F:nucleic acid binding"/>
    <property type="evidence" value="ECO:0007669"/>
    <property type="project" value="InterPro"/>
</dbReference>
<dbReference type="Gene3D" id="3.30.420.10">
    <property type="entry name" value="Ribonuclease H-like superfamily/Ribonuclease H"/>
    <property type="match status" value="1"/>
</dbReference>
<dbReference type="InterPro" id="IPR002156">
    <property type="entry name" value="RNaseH_domain"/>
</dbReference>
<dbReference type="SUPFAM" id="SSF53098">
    <property type="entry name" value="Ribonuclease H-like"/>
    <property type="match status" value="1"/>
</dbReference>
<proteinExistence type="predicted"/>
<dbReference type="InterPro" id="IPR036397">
    <property type="entry name" value="RNaseH_sf"/>
</dbReference>
<evidence type="ECO:0000313" key="3">
    <source>
        <dbReference type="Proteomes" id="UP000257109"/>
    </source>
</evidence>
<comment type="caution">
    <text evidence="2">The sequence shown here is derived from an EMBL/GenBank/DDBJ whole genome shotgun (WGS) entry which is preliminary data.</text>
</comment>
<dbReference type="Proteomes" id="UP000257109">
    <property type="component" value="Unassembled WGS sequence"/>
</dbReference>
<accession>A0A371GB41</accession>
<evidence type="ECO:0000259" key="1">
    <source>
        <dbReference type="Pfam" id="PF13456"/>
    </source>
</evidence>
<dbReference type="AlphaFoldDB" id="A0A371GB41"/>